<proteinExistence type="predicted"/>
<feature type="region of interest" description="Disordered" evidence="1">
    <location>
        <begin position="63"/>
        <end position="111"/>
    </location>
</feature>
<comment type="caution">
    <text evidence="2">The sequence shown here is derived from an EMBL/GenBank/DDBJ whole genome shotgun (WGS) entry which is preliminary data.</text>
</comment>
<name>A0ABU4NLA1_9ACTN</name>
<dbReference type="EMBL" id="JARAYU010000011">
    <property type="protein sequence ID" value="MDX3703583.1"/>
    <property type="molecule type" value="Genomic_DNA"/>
</dbReference>
<dbReference type="RefSeq" id="WP_319062901.1">
    <property type="nucleotide sequence ID" value="NZ_JARAYT010000019.1"/>
</dbReference>
<keyword evidence="3" id="KW-1185">Reference proteome</keyword>
<organism evidence="2 3">
    <name type="scientific">Streptomyces europaeiscabiei</name>
    <dbReference type="NCBI Taxonomy" id="146819"/>
    <lineage>
        <taxon>Bacteria</taxon>
        <taxon>Bacillati</taxon>
        <taxon>Actinomycetota</taxon>
        <taxon>Actinomycetes</taxon>
        <taxon>Kitasatosporales</taxon>
        <taxon>Streptomycetaceae</taxon>
        <taxon>Streptomyces</taxon>
    </lineage>
</organism>
<sequence length="119" mass="13033">MSCLHATSCPLFPYLRSSLQGWRDYYCDSEHEWRGCARYRTSLAGEGVPITLLPNGKTASYIDFTGTDEAPSDPSTPTIPTTHTTSVQQSSDAGGRPGSRESGPEGGWNRFVRWMRGSA</sequence>
<evidence type="ECO:0000256" key="1">
    <source>
        <dbReference type="SAM" id="MobiDB-lite"/>
    </source>
</evidence>
<evidence type="ECO:0000313" key="2">
    <source>
        <dbReference type="EMBL" id="MDX3703583.1"/>
    </source>
</evidence>
<reference evidence="2 3" key="1">
    <citation type="journal article" date="2023" name="Microb. Genom.">
        <title>Mesoterricola silvestris gen. nov., sp. nov., Mesoterricola sediminis sp. nov., Geothrix oryzae sp. nov., Geothrix edaphica sp. nov., Geothrix rubra sp. nov., and Geothrix limicola sp. nov., six novel members of Acidobacteriota isolated from soils.</title>
        <authorList>
            <person name="Weisberg A.J."/>
            <person name="Pearce E."/>
            <person name="Kramer C.G."/>
            <person name="Chang J.H."/>
            <person name="Clarke C.R."/>
        </authorList>
    </citation>
    <scope>NUCLEOTIDE SEQUENCE [LARGE SCALE GENOMIC DNA]</scope>
    <source>
        <strain evidence="2 3">ID09-01A</strain>
    </source>
</reference>
<protein>
    <submittedName>
        <fullName evidence="2">Uncharacterized protein</fullName>
    </submittedName>
</protein>
<feature type="compositionally biased region" description="Low complexity" evidence="1">
    <location>
        <begin position="72"/>
        <end position="86"/>
    </location>
</feature>
<evidence type="ECO:0000313" key="3">
    <source>
        <dbReference type="Proteomes" id="UP001271274"/>
    </source>
</evidence>
<dbReference type="Proteomes" id="UP001271274">
    <property type="component" value="Unassembled WGS sequence"/>
</dbReference>
<gene>
    <name evidence="2" type="ORF">PV662_28235</name>
</gene>
<accession>A0ABU4NLA1</accession>